<feature type="disulfide bond" evidence="11">
    <location>
        <begin position="41"/>
        <end position="116"/>
    </location>
</feature>
<keyword evidence="4 12" id="KW-0719">Serine esterase</keyword>
<accession>A0A6A6PE88</accession>
<evidence type="ECO:0000256" key="10">
    <source>
        <dbReference type="PIRSR" id="PIRSR611150-1"/>
    </source>
</evidence>
<dbReference type="Proteomes" id="UP000799766">
    <property type="component" value="Unassembled WGS sequence"/>
</dbReference>
<dbReference type="InterPro" id="IPR043580">
    <property type="entry name" value="CUTINASE_1"/>
</dbReference>
<reference evidence="13" key="1">
    <citation type="journal article" date="2020" name="Stud. Mycol.">
        <title>101 Dothideomycetes genomes: a test case for predicting lifestyles and emergence of pathogens.</title>
        <authorList>
            <person name="Haridas S."/>
            <person name="Albert R."/>
            <person name="Binder M."/>
            <person name="Bloem J."/>
            <person name="Labutti K."/>
            <person name="Salamov A."/>
            <person name="Andreopoulos B."/>
            <person name="Baker S."/>
            <person name="Barry K."/>
            <person name="Bills G."/>
            <person name="Bluhm B."/>
            <person name="Cannon C."/>
            <person name="Castanera R."/>
            <person name="Culley D."/>
            <person name="Daum C."/>
            <person name="Ezra D."/>
            <person name="Gonzalez J."/>
            <person name="Henrissat B."/>
            <person name="Kuo A."/>
            <person name="Liang C."/>
            <person name="Lipzen A."/>
            <person name="Lutzoni F."/>
            <person name="Magnuson J."/>
            <person name="Mondo S."/>
            <person name="Nolan M."/>
            <person name="Ohm R."/>
            <person name="Pangilinan J."/>
            <person name="Park H.-J."/>
            <person name="Ramirez L."/>
            <person name="Alfaro M."/>
            <person name="Sun H."/>
            <person name="Tritt A."/>
            <person name="Yoshinaga Y."/>
            <person name="Zwiers L.-H."/>
            <person name="Turgeon B."/>
            <person name="Goodwin S."/>
            <person name="Spatafora J."/>
            <person name="Crous P."/>
            <person name="Grigoriev I."/>
        </authorList>
    </citation>
    <scope>NUCLEOTIDE SEQUENCE</scope>
    <source>
        <strain evidence="13">ATCC 16933</strain>
    </source>
</reference>
<comment type="function">
    <text evidence="12">Catalyzes the hydrolysis of complex carboxylic polyesters found in the cell wall of plants. Degrades cutin, a macromolecule that forms the structure of the plant cuticle.</text>
</comment>
<dbReference type="PRINTS" id="PR00129">
    <property type="entry name" value="CUTINASE"/>
</dbReference>
<feature type="signal peptide" evidence="12">
    <location>
        <begin position="1"/>
        <end position="19"/>
    </location>
</feature>
<dbReference type="InterPro" id="IPR000675">
    <property type="entry name" value="Cutinase/axe"/>
</dbReference>
<evidence type="ECO:0000256" key="6">
    <source>
        <dbReference type="ARBA" id="ARBA00022729"/>
    </source>
</evidence>
<evidence type="ECO:0000256" key="5">
    <source>
        <dbReference type="ARBA" id="ARBA00022525"/>
    </source>
</evidence>
<organism evidence="13 14">
    <name type="scientific">Lineolata rhizophorae</name>
    <dbReference type="NCBI Taxonomy" id="578093"/>
    <lineage>
        <taxon>Eukaryota</taxon>
        <taxon>Fungi</taxon>
        <taxon>Dikarya</taxon>
        <taxon>Ascomycota</taxon>
        <taxon>Pezizomycotina</taxon>
        <taxon>Dothideomycetes</taxon>
        <taxon>Dothideomycetes incertae sedis</taxon>
        <taxon>Lineolatales</taxon>
        <taxon>Lineolataceae</taxon>
        <taxon>Lineolata</taxon>
    </lineage>
</organism>
<dbReference type="GO" id="GO:0016052">
    <property type="term" value="P:carbohydrate catabolic process"/>
    <property type="evidence" value="ECO:0007669"/>
    <property type="project" value="TreeGrafter"/>
</dbReference>
<evidence type="ECO:0000256" key="1">
    <source>
        <dbReference type="ARBA" id="ARBA00004613"/>
    </source>
</evidence>
<proteinExistence type="inferred from homology"/>
<dbReference type="EC" id="3.1.1.74" evidence="3 12"/>
<evidence type="ECO:0000256" key="3">
    <source>
        <dbReference type="ARBA" id="ARBA00013095"/>
    </source>
</evidence>
<dbReference type="PANTHER" id="PTHR48250:SF1">
    <property type="entry name" value="CUTINASE"/>
    <property type="match status" value="1"/>
</dbReference>
<gene>
    <name evidence="13" type="ORF">BDY21DRAFT_277842</name>
</gene>
<feature type="active site" description="Proton donor/acceptor" evidence="10">
    <location>
        <position position="192"/>
    </location>
</feature>
<dbReference type="PANTHER" id="PTHR48250">
    <property type="entry name" value="CUTINASE 2-RELATED"/>
    <property type="match status" value="1"/>
</dbReference>
<dbReference type="PROSITE" id="PS00931">
    <property type="entry name" value="CUTINASE_2"/>
    <property type="match status" value="1"/>
</dbReference>
<comment type="similarity">
    <text evidence="2 12">Belongs to the cutinase family.</text>
</comment>
<feature type="chain" id="PRO_5025718729" description="Cutinase" evidence="12">
    <location>
        <begin position="20"/>
        <end position="212"/>
    </location>
</feature>
<keyword evidence="14" id="KW-1185">Reference proteome</keyword>
<dbReference type="Gene3D" id="3.40.50.1820">
    <property type="entry name" value="alpha/beta hydrolase"/>
    <property type="match status" value="1"/>
</dbReference>
<evidence type="ECO:0000256" key="4">
    <source>
        <dbReference type="ARBA" id="ARBA00022487"/>
    </source>
</evidence>
<dbReference type="AlphaFoldDB" id="A0A6A6PE88"/>
<protein>
    <recommendedName>
        <fullName evidence="3 12">Cutinase</fullName>
        <ecNumber evidence="3 12">3.1.1.74</ecNumber>
    </recommendedName>
</protein>
<sequence>MANSCFVISLLLSVGLVHAAPSFSPRQLGSTRNDFVNGDGCTQMTILFARGTTEPGNVGTVAGPPFFDAVEGDIGAENLAVQGIDYPADVPGFLAGGDAEGSQLMAQLVGDVLAQCPDTMLVMSGYSQGGQLVHNAADMLSAEETDFVNSVVIFGDPDNGDPVGNIAADKVQIFCNAGDNICDGGALVLPPHLAYGADAGDAADFVVQQAGL</sequence>
<evidence type="ECO:0000313" key="13">
    <source>
        <dbReference type="EMBL" id="KAF2462288.1"/>
    </source>
</evidence>
<dbReference type="GO" id="GO:0050525">
    <property type="term" value="F:cutinase activity"/>
    <property type="evidence" value="ECO:0007669"/>
    <property type="project" value="UniProtKB-UniRule"/>
</dbReference>
<evidence type="ECO:0000256" key="12">
    <source>
        <dbReference type="RuleBase" id="RU361263"/>
    </source>
</evidence>
<dbReference type="PROSITE" id="PS00155">
    <property type="entry name" value="CUTINASE_1"/>
    <property type="match status" value="1"/>
</dbReference>
<evidence type="ECO:0000313" key="14">
    <source>
        <dbReference type="Proteomes" id="UP000799766"/>
    </source>
</evidence>
<feature type="active site" evidence="10">
    <location>
        <position position="179"/>
    </location>
</feature>
<dbReference type="GO" id="GO:0005576">
    <property type="term" value="C:extracellular region"/>
    <property type="evidence" value="ECO:0007669"/>
    <property type="project" value="UniProtKB-SubCell"/>
</dbReference>
<evidence type="ECO:0000256" key="8">
    <source>
        <dbReference type="ARBA" id="ARBA00023157"/>
    </source>
</evidence>
<comment type="subcellular location">
    <subcellularLocation>
        <location evidence="1 12">Secreted</location>
    </subcellularLocation>
</comment>
<dbReference type="SMART" id="SM01110">
    <property type="entry name" value="Cutinase"/>
    <property type="match status" value="1"/>
</dbReference>
<dbReference type="InterPro" id="IPR029058">
    <property type="entry name" value="AB_hydrolase_fold"/>
</dbReference>
<keyword evidence="5 12" id="KW-0964">Secreted</keyword>
<dbReference type="OrthoDB" id="2975078at2759"/>
<comment type="catalytic activity">
    <reaction evidence="9 12">
        <text>cutin + H2O = cutin monomers.</text>
        <dbReference type="EC" id="3.1.1.74"/>
    </reaction>
</comment>
<keyword evidence="8 11" id="KW-1015">Disulfide bond</keyword>
<keyword evidence="7 12" id="KW-0378">Hydrolase</keyword>
<dbReference type="Pfam" id="PF01083">
    <property type="entry name" value="Cutinase"/>
    <property type="match status" value="1"/>
</dbReference>
<evidence type="ECO:0000256" key="7">
    <source>
        <dbReference type="ARBA" id="ARBA00022801"/>
    </source>
</evidence>
<feature type="active site" description="Nucleophile" evidence="10">
    <location>
        <position position="127"/>
    </location>
</feature>
<dbReference type="InterPro" id="IPR043579">
    <property type="entry name" value="CUTINASE_2"/>
</dbReference>
<dbReference type="SUPFAM" id="SSF53474">
    <property type="entry name" value="alpha/beta-Hydrolases"/>
    <property type="match status" value="1"/>
</dbReference>
<feature type="disulfide bond" evidence="11">
    <location>
        <begin position="175"/>
        <end position="182"/>
    </location>
</feature>
<evidence type="ECO:0000256" key="2">
    <source>
        <dbReference type="ARBA" id="ARBA00007534"/>
    </source>
</evidence>
<dbReference type="EMBL" id="MU001670">
    <property type="protein sequence ID" value="KAF2462288.1"/>
    <property type="molecule type" value="Genomic_DNA"/>
</dbReference>
<evidence type="ECO:0000256" key="11">
    <source>
        <dbReference type="PIRSR" id="PIRSR611150-2"/>
    </source>
</evidence>
<keyword evidence="6 12" id="KW-0732">Signal</keyword>
<evidence type="ECO:0000256" key="9">
    <source>
        <dbReference type="ARBA" id="ARBA00034045"/>
    </source>
</evidence>
<name>A0A6A6PE88_9PEZI</name>
<dbReference type="InterPro" id="IPR011150">
    <property type="entry name" value="Cutinase_monf"/>
</dbReference>